<gene>
    <name evidence="2" type="ORF">SKC37_03685</name>
</gene>
<dbReference type="InterPro" id="IPR014731">
    <property type="entry name" value="ETF_asu_C"/>
</dbReference>
<dbReference type="RefSeq" id="WP_377980162.1">
    <property type="nucleotide sequence ID" value="NZ_JBBKXX010000001.1"/>
</dbReference>
<evidence type="ECO:0000259" key="1">
    <source>
        <dbReference type="Pfam" id="PF00766"/>
    </source>
</evidence>
<name>A0ABW6DGS8_9BACT</name>
<proteinExistence type="predicted"/>
<evidence type="ECO:0000313" key="2">
    <source>
        <dbReference type="EMBL" id="MFD3407748.1"/>
    </source>
</evidence>
<dbReference type="EMBL" id="JBBKXX010000001">
    <property type="protein sequence ID" value="MFD3407748.1"/>
    <property type="molecule type" value="Genomic_DNA"/>
</dbReference>
<accession>A0ABW6DGS8</accession>
<evidence type="ECO:0000313" key="3">
    <source>
        <dbReference type="Proteomes" id="UP001598019"/>
    </source>
</evidence>
<protein>
    <submittedName>
        <fullName evidence="2">Electron transfer flavoprotein subunit alpha/FixB family protein</fullName>
    </submittedName>
</protein>
<keyword evidence="3" id="KW-1185">Reference proteome</keyword>
<dbReference type="InterPro" id="IPR029035">
    <property type="entry name" value="DHS-like_NAD/FAD-binding_dom"/>
</dbReference>
<dbReference type="Pfam" id="PF00766">
    <property type="entry name" value="ETF_alpha"/>
    <property type="match status" value="1"/>
</dbReference>
<dbReference type="InterPro" id="IPR001308">
    <property type="entry name" value="ETF_a/FixB"/>
</dbReference>
<dbReference type="Proteomes" id="UP001598019">
    <property type="component" value="Unassembled WGS sequence"/>
</dbReference>
<comment type="caution">
    <text evidence="2">The sequence shown here is derived from an EMBL/GenBank/DDBJ whole genome shotgun (WGS) entry which is preliminary data.</text>
</comment>
<organism evidence="2 3">
    <name type="scientific">Aquirufa esocilacus</name>
    <dbReference type="NCBI Taxonomy" id="3096513"/>
    <lineage>
        <taxon>Bacteria</taxon>
        <taxon>Pseudomonadati</taxon>
        <taxon>Bacteroidota</taxon>
        <taxon>Cytophagia</taxon>
        <taxon>Cytophagales</taxon>
        <taxon>Flectobacillaceae</taxon>
        <taxon>Aquirufa</taxon>
    </lineage>
</organism>
<sequence>MKKVAIIVQTKEGQLSDSSKSLLSYVSSFSPETILLLAIGDVKFSSVPSSKSVDVITLSDGLWTDSSSIEPLTKILEGFTVFGIKSIQVDNLLSLLAASSTQEMISGIQQFTYSGGKYVINKSIFSGKASLSLTTESAAFFSLNRNFDFSNTPDYAEQFIGSISTVNAAIGSHASIIALKPITGAIPLPDAALVVGAGRGLKDPSNWTIVEDLAKALGAATACSKPVSDLNWRPHHEHVGQTGVKISPNLYIACGISGAIQHLAGVNGSRIIVVINNDPEAPFFKHADYGIVGDVNDILPRLTKKLQSH</sequence>
<dbReference type="PANTHER" id="PTHR43153">
    <property type="entry name" value="ELECTRON TRANSFER FLAVOPROTEIN ALPHA"/>
    <property type="match status" value="1"/>
</dbReference>
<dbReference type="PANTHER" id="PTHR43153:SF1">
    <property type="entry name" value="ELECTRON TRANSFER FLAVOPROTEIN SUBUNIT ALPHA, MITOCHONDRIAL"/>
    <property type="match status" value="1"/>
</dbReference>
<feature type="domain" description="Electron transfer flavoprotein alpha subunit C-terminal" evidence="1">
    <location>
        <begin position="188"/>
        <end position="267"/>
    </location>
</feature>
<dbReference type="Gene3D" id="3.40.50.1220">
    <property type="entry name" value="TPP-binding domain"/>
    <property type="match status" value="1"/>
</dbReference>
<dbReference type="SUPFAM" id="SSF52467">
    <property type="entry name" value="DHS-like NAD/FAD-binding domain"/>
    <property type="match status" value="1"/>
</dbReference>
<reference evidence="2 3" key="1">
    <citation type="submission" date="2024-03" db="EMBL/GenBank/DDBJ databases">
        <title>Aquirufa genome sequencing.</title>
        <authorList>
            <person name="Pitt A."/>
            <person name="Hahn M.W."/>
        </authorList>
    </citation>
    <scope>NUCLEOTIDE SEQUENCE [LARGE SCALE GENOMIC DNA]</scope>
    <source>
        <strain evidence="2 3">HETE-83D</strain>
    </source>
</reference>